<proteinExistence type="inferred from homology"/>
<evidence type="ECO:0000256" key="5">
    <source>
        <dbReference type="PIRSR" id="PIRSR001227-1"/>
    </source>
</evidence>
<dbReference type="Gene3D" id="2.30.120.10">
    <property type="match status" value="1"/>
</dbReference>
<dbReference type="CDD" id="cd03747">
    <property type="entry name" value="Ntn_PGA_like"/>
    <property type="match status" value="1"/>
</dbReference>
<protein>
    <submittedName>
        <fullName evidence="7">Penicillin acylase family protein</fullName>
    </submittedName>
</protein>
<feature type="active site" description="Nucleophile" evidence="5">
    <location>
        <position position="260"/>
    </location>
</feature>
<accession>A0A7W3UYJ9</accession>
<feature type="binding site" evidence="6">
    <location>
        <position position="342"/>
    </location>
    <ligand>
        <name>Ca(2+)</name>
        <dbReference type="ChEBI" id="CHEBI:29108"/>
    </ligand>
</feature>
<feature type="binding site" evidence="6">
    <location>
        <position position="193"/>
    </location>
    <ligand>
        <name>Ca(2+)</name>
        <dbReference type="ChEBI" id="CHEBI:29108"/>
    </ligand>
</feature>
<keyword evidence="3" id="KW-0865">Zymogen</keyword>
<feature type="binding site" evidence="6">
    <location>
        <position position="339"/>
    </location>
    <ligand>
        <name>Ca(2+)</name>
        <dbReference type="ChEBI" id="CHEBI:29108"/>
    </ligand>
</feature>
<gene>
    <name evidence="7" type="ORF">H4O09_04130</name>
</gene>
<dbReference type="PIRSF" id="PIRSF001227">
    <property type="entry name" value="Pen_acylase"/>
    <property type="match status" value="1"/>
</dbReference>
<dbReference type="GO" id="GO:0046872">
    <property type="term" value="F:metal ion binding"/>
    <property type="evidence" value="ECO:0007669"/>
    <property type="project" value="UniProtKB-KW"/>
</dbReference>
<sequence>MGFRGWRRWTLRVLLLLALLAISTVLAALLALRGSLPQLEGQGLLPGLQATVQVQRDALGVVSITADNQADMARALGHVHAQERYFEMDLARRSAAGELSALFGAAALPRDSAMRPHRLRARQAVTLAQLPDEQRQLLAAYAEGVNAGLDALRVRPWPYLLLRQAPQPWQIEDSLLAGLAMYADLQDPDNRNELAWQQLRAAAPPALAALLAHPGSRWDAPLLGHGHGDAPLPAELALDLRQFSRLPATAGQSETPMPGSNNFAVSGQLTADGRAIVADDMHLGLRAPNIWFRARLRYRHPEAPAGQVDVSGFTLPGLPAVIVGSNGHVAWGFTNAYIDNADFARYDPALLAEPGVVRQHAERIAIAGGSEHVLQVRQTDFGPLLHTLPDGSALALRWAAQLPGALSLDLAAMAHAAELEQALQVADRARIPAQNLVIGDAAGRIGWRLIGARPDRAPGCAPDALIDMRKDGARCPPWRLRSDAAPALIDPPDGRLWTANNQVADAATVARIGNAGYDLGARAQQIRDGLHARNRFSEAELLAIQLDDRALLMQRWHQLLRQSVAGSDDPALQRLEAASRHWDGHASVDSVSYRLARGFRGIVLDTLQAGLLAPVQAGLGADWRAPALPQLEGIAWPLLEQQPAHLLPAGHASWDALLVAAARQLEADLAGQGGDLHQRSWGERNTARICHPLQRALPEASRRWLCMPGDALAGDSHLPRVAGPAFGASQRMVVAPGHERDGIVHMPGGQSGHPLSPFWGAGHDDWVAGRPTPFLPGPALYTLTLAPSD</sequence>
<dbReference type="InterPro" id="IPR043147">
    <property type="entry name" value="Penicillin_amidase_A-knob"/>
</dbReference>
<evidence type="ECO:0000256" key="6">
    <source>
        <dbReference type="PIRSR" id="PIRSR001227-2"/>
    </source>
</evidence>
<name>A0A7W3UYJ9_9GAMM</name>
<dbReference type="InterPro" id="IPR023343">
    <property type="entry name" value="Penicillin_amidase_dom1"/>
</dbReference>
<evidence type="ECO:0000256" key="2">
    <source>
        <dbReference type="ARBA" id="ARBA00022801"/>
    </source>
</evidence>
<dbReference type="Pfam" id="PF01804">
    <property type="entry name" value="Penicil_amidase"/>
    <property type="match status" value="1"/>
</dbReference>
<dbReference type="GO" id="GO:0017000">
    <property type="term" value="P:antibiotic biosynthetic process"/>
    <property type="evidence" value="ECO:0007669"/>
    <property type="project" value="InterPro"/>
</dbReference>
<dbReference type="InterPro" id="IPR043146">
    <property type="entry name" value="Penicillin_amidase_N_B-knob"/>
</dbReference>
<organism evidence="7 8">
    <name type="scientific">Stenotrophomonas koreensis</name>
    <dbReference type="NCBI Taxonomy" id="266128"/>
    <lineage>
        <taxon>Bacteria</taxon>
        <taxon>Pseudomonadati</taxon>
        <taxon>Pseudomonadota</taxon>
        <taxon>Gammaproteobacteria</taxon>
        <taxon>Lysobacterales</taxon>
        <taxon>Lysobacteraceae</taxon>
        <taxon>Stenotrophomonas</taxon>
    </lineage>
</organism>
<dbReference type="PANTHER" id="PTHR34218">
    <property type="entry name" value="PEPTIDASE S45 PENICILLIN AMIDASE"/>
    <property type="match status" value="1"/>
</dbReference>
<dbReference type="EMBL" id="JACIUV010000002">
    <property type="protein sequence ID" value="MBB1116258.1"/>
    <property type="molecule type" value="Genomic_DNA"/>
</dbReference>
<dbReference type="InterPro" id="IPR014395">
    <property type="entry name" value="Pen/GL7ACA/AHL_acylase"/>
</dbReference>
<comment type="subunit">
    <text evidence="4">Heterodimer of an alpha subunit and a beta subunit processed from the same precursor.</text>
</comment>
<comment type="similarity">
    <text evidence="1">Belongs to the peptidase S45 family.</text>
</comment>
<comment type="caution">
    <text evidence="7">The sequence shown here is derived from an EMBL/GenBank/DDBJ whole genome shotgun (WGS) entry which is preliminary data.</text>
</comment>
<dbReference type="RefSeq" id="WP_182621598.1">
    <property type="nucleotide sequence ID" value="NZ_JACIUV010000002.1"/>
</dbReference>
<comment type="cofactor">
    <cofactor evidence="6">
        <name>Ca(2+)</name>
        <dbReference type="ChEBI" id="CHEBI:29108"/>
    </cofactor>
    <text evidence="6">Binds 1 Ca(2+) ion per dimer.</text>
</comment>
<evidence type="ECO:0000313" key="8">
    <source>
        <dbReference type="Proteomes" id="UP000550609"/>
    </source>
</evidence>
<evidence type="ECO:0000256" key="4">
    <source>
        <dbReference type="ARBA" id="ARBA00038735"/>
    </source>
</evidence>
<evidence type="ECO:0000313" key="7">
    <source>
        <dbReference type="EMBL" id="MBB1116258.1"/>
    </source>
</evidence>
<dbReference type="GO" id="GO:0016811">
    <property type="term" value="F:hydrolase activity, acting on carbon-nitrogen (but not peptide) bonds, in linear amides"/>
    <property type="evidence" value="ECO:0007669"/>
    <property type="project" value="InterPro"/>
</dbReference>
<dbReference type="Gene3D" id="1.10.1400.10">
    <property type="match status" value="1"/>
</dbReference>
<dbReference type="Gene3D" id="1.10.439.10">
    <property type="entry name" value="Penicillin Amidohydrolase, domain 1"/>
    <property type="match status" value="1"/>
</dbReference>
<dbReference type="PANTHER" id="PTHR34218:SF4">
    <property type="entry name" value="ACYL-HOMOSERINE LACTONE ACYLASE QUIP"/>
    <property type="match status" value="1"/>
</dbReference>
<keyword evidence="6" id="KW-0479">Metal-binding</keyword>
<dbReference type="Proteomes" id="UP000550609">
    <property type="component" value="Unassembled WGS sequence"/>
</dbReference>
<keyword evidence="6" id="KW-0106">Calcium</keyword>
<evidence type="ECO:0000256" key="3">
    <source>
        <dbReference type="ARBA" id="ARBA00023145"/>
    </source>
</evidence>
<dbReference type="SUPFAM" id="SSF56235">
    <property type="entry name" value="N-terminal nucleophile aminohydrolases (Ntn hydrolases)"/>
    <property type="match status" value="1"/>
</dbReference>
<dbReference type="InterPro" id="IPR002692">
    <property type="entry name" value="S45"/>
</dbReference>
<reference evidence="7 8" key="1">
    <citation type="submission" date="2020-08" db="EMBL/GenBank/DDBJ databases">
        <title>Stenotrophomonas sp. W1S232.</title>
        <authorList>
            <person name="Deng Y."/>
        </authorList>
    </citation>
    <scope>NUCLEOTIDE SEQUENCE [LARGE SCALE GENOMIC DNA]</scope>
    <source>
        <strain evidence="7 8">W1S232</strain>
    </source>
</reference>
<dbReference type="Gene3D" id="3.60.20.10">
    <property type="entry name" value="Glutamine Phosphoribosylpyrophosphate, subunit 1, domain 1"/>
    <property type="match status" value="1"/>
</dbReference>
<dbReference type="InterPro" id="IPR029055">
    <property type="entry name" value="Ntn_hydrolases_N"/>
</dbReference>
<keyword evidence="2" id="KW-0378">Hydrolase</keyword>
<evidence type="ECO:0000256" key="1">
    <source>
        <dbReference type="ARBA" id="ARBA00006586"/>
    </source>
</evidence>
<dbReference type="AlphaFoldDB" id="A0A7W3UYJ9"/>